<proteinExistence type="predicted"/>
<comment type="caution">
    <text evidence="3">The sequence shown here is derived from an EMBL/GenBank/DDBJ whole genome shotgun (WGS) entry which is preliminary data.</text>
</comment>
<dbReference type="InterPro" id="IPR051532">
    <property type="entry name" value="Ester_Hydrolysis_Enzymes"/>
</dbReference>
<gene>
    <name evidence="3" type="ORF">D1224_01715</name>
</gene>
<dbReference type="Gene3D" id="3.40.50.1110">
    <property type="entry name" value="SGNH hydrolase"/>
    <property type="match status" value="1"/>
</dbReference>
<reference evidence="3 4" key="1">
    <citation type="submission" date="2018-08" db="EMBL/GenBank/DDBJ databases">
        <title>Henriciella mobilis sp. nov., isolated from seawater.</title>
        <authorList>
            <person name="Cheng H."/>
            <person name="Wu Y.-H."/>
            <person name="Xu X.-W."/>
            <person name="Guo L.-L."/>
        </authorList>
    </citation>
    <scope>NUCLEOTIDE SEQUENCE [LARGE SCALE GENOMIC DNA]</scope>
    <source>
        <strain evidence="3 4">CCUG66934</strain>
    </source>
</reference>
<dbReference type="InterPro" id="IPR036514">
    <property type="entry name" value="SGNH_hydro_sf"/>
</dbReference>
<sequence>MGPGQQRCPGPCSENEASLPSLSKPADAAPPHPRPFSQGRRENDGSSLCVPLDLPPEAANTRVKQDEETRTMKRNAQIWLAACLGSAALVAGCQSTGEMPVEETTTTTTAPSLPIASPIALTRSSPFVSEMYNFLVQDEVMPPAACSTVFTGSSSIRFWFTLEEDFPALDAVNRGFGGSGIAHATAYFDILITPHQPHEIVFYSGENDVSAGASPDEILASFQTFLDKKTATLGDTPVYFVSIKPSIARLGQLETQTAANRLIADYAETRDDLIFIDITEPMMDGDTPKDLFISDRLHMNAAGYDIWTKVISEALADPERPTAAGCD</sequence>
<evidence type="ECO:0000313" key="3">
    <source>
        <dbReference type="EMBL" id="RIJ25862.1"/>
    </source>
</evidence>
<protein>
    <recommendedName>
        <fullName evidence="2">SGNH hydrolase-type esterase domain-containing protein</fullName>
    </recommendedName>
</protein>
<evidence type="ECO:0000313" key="4">
    <source>
        <dbReference type="Proteomes" id="UP000265431"/>
    </source>
</evidence>
<organism evidence="3 4">
    <name type="scientific">Henriciella barbarensis</name>
    <dbReference type="NCBI Taxonomy" id="86342"/>
    <lineage>
        <taxon>Bacteria</taxon>
        <taxon>Pseudomonadati</taxon>
        <taxon>Pseudomonadota</taxon>
        <taxon>Alphaproteobacteria</taxon>
        <taxon>Hyphomonadales</taxon>
        <taxon>Hyphomonadaceae</taxon>
        <taxon>Henriciella</taxon>
    </lineage>
</organism>
<dbReference type="SUPFAM" id="SSF52266">
    <property type="entry name" value="SGNH hydrolase"/>
    <property type="match status" value="1"/>
</dbReference>
<dbReference type="PANTHER" id="PTHR30383:SF5">
    <property type="entry name" value="SGNH HYDROLASE-TYPE ESTERASE DOMAIN-CONTAINING PROTEIN"/>
    <property type="match status" value="1"/>
</dbReference>
<dbReference type="InterPro" id="IPR013830">
    <property type="entry name" value="SGNH_hydro"/>
</dbReference>
<accession>A0A399R865</accession>
<feature type="region of interest" description="Disordered" evidence="1">
    <location>
        <begin position="1"/>
        <end position="70"/>
    </location>
</feature>
<feature type="domain" description="SGNH hydrolase-type esterase" evidence="2">
    <location>
        <begin position="162"/>
        <end position="306"/>
    </location>
</feature>
<dbReference type="PANTHER" id="PTHR30383">
    <property type="entry name" value="THIOESTERASE 1/PROTEASE 1/LYSOPHOSPHOLIPASE L1"/>
    <property type="match status" value="1"/>
</dbReference>
<evidence type="ECO:0000256" key="1">
    <source>
        <dbReference type="SAM" id="MobiDB-lite"/>
    </source>
</evidence>
<name>A0A399R865_9PROT</name>
<evidence type="ECO:0000259" key="2">
    <source>
        <dbReference type="Pfam" id="PF13472"/>
    </source>
</evidence>
<dbReference type="Proteomes" id="UP000265431">
    <property type="component" value="Unassembled WGS sequence"/>
</dbReference>
<dbReference type="OrthoDB" id="9794725at2"/>
<dbReference type="AlphaFoldDB" id="A0A399R865"/>
<dbReference type="EMBL" id="QWGB01000004">
    <property type="protein sequence ID" value="RIJ25862.1"/>
    <property type="molecule type" value="Genomic_DNA"/>
</dbReference>
<dbReference type="Pfam" id="PF13472">
    <property type="entry name" value="Lipase_GDSL_2"/>
    <property type="match status" value="1"/>
</dbReference>
<keyword evidence="4" id="KW-1185">Reference proteome</keyword>
<dbReference type="GO" id="GO:0004622">
    <property type="term" value="F:phosphatidylcholine lysophospholipase activity"/>
    <property type="evidence" value="ECO:0007669"/>
    <property type="project" value="TreeGrafter"/>
</dbReference>